<keyword evidence="3" id="KW-0812">Transmembrane</keyword>
<gene>
    <name evidence="7" type="ORF">IMZ16_04230</name>
</gene>
<feature type="chain" id="PRO_5032326153" evidence="6">
    <location>
        <begin position="23"/>
        <end position="408"/>
    </location>
</feature>
<organism evidence="7 8">
    <name type="scientific">Cruoricaptor ignavus</name>
    <dbReference type="NCBI Taxonomy" id="1118202"/>
    <lineage>
        <taxon>Bacteria</taxon>
        <taxon>Pseudomonadati</taxon>
        <taxon>Bacteroidota</taxon>
        <taxon>Flavobacteriia</taxon>
        <taxon>Flavobacteriales</taxon>
        <taxon>Weeksellaceae</taxon>
        <taxon>Cruoricaptor</taxon>
    </lineage>
</organism>
<dbReference type="Proteomes" id="UP000593605">
    <property type="component" value="Chromosome"/>
</dbReference>
<evidence type="ECO:0000256" key="2">
    <source>
        <dbReference type="ARBA" id="ARBA00022452"/>
    </source>
</evidence>
<evidence type="ECO:0000256" key="3">
    <source>
        <dbReference type="ARBA" id="ARBA00022692"/>
    </source>
</evidence>
<protein>
    <submittedName>
        <fullName evidence="7">TolC family protein</fullName>
    </submittedName>
</protein>
<comment type="subcellular location">
    <subcellularLocation>
        <location evidence="1">Cell outer membrane</location>
    </subcellularLocation>
</comment>
<dbReference type="GO" id="GO:0009279">
    <property type="term" value="C:cell outer membrane"/>
    <property type="evidence" value="ECO:0007669"/>
    <property type="project" value="UniProtKB-SubCell"/>
</dbReference>
<dbReference type="EMBL" id="CP063145">
    <property type="protein sequence ID" value="QOR74648.1"/>
    <property type="molecule type" value="Genomic_DNA"/>
</dbReference>
<dbReference type="GO" id="GO:0015288">
    <property type="term" value="F:porin activity"/>
    <property type="evidence" value="ECO:0007669"/>
    <property type="project" value="TreeGrafter"/>
</dbReference>
<dbReference type="InterPro" id="IPR051906">
    <property type="entry name" value="TolC-like"/>
</dbReference>
<evidence type="ECO:0000256" key="1">
    <source>
        <dbReference type="ARBA" id="ARBA00004442"/>
    </source>
</evidence>
<evidence type="ECO:0000313" key="8">
    <source>
        <dbReference type="Proteomes" id="UP000593605"/>
    </source>
</evidence>
<proteinExistence type="predicted"/>
<dbReference type="PANTHER" id="PTHR30026:SF20">
    <property type="entry name" value="OUTER MEMBRANE PROTEIN TOLC"/>
    <property type="match status" value="1"/>
</dbReference>
<dbReference type="KEGG" id="civ:IMZ16_04230"/>
<accession>A0A7M1T432</accession>
<evidence type="ECO:0000256" key="4">
    <source>
        <dbReference type="ARBA" id="ARBA00023136"/>
    </source>
</evidence>
<feature type="signal peptide" evidence="6">
    <location>
        <begin position="1"/>
        <end position="22"/>
    </location>
</feature>
<keyword evidence="5" id="KW-0998">Cell outer membrane</keyword>
<keyword evidence="6" id="KW-0732">Signal</keyword>
<dbReference type="GO" id="GO:0015562">
    <property type="term" value="F:efflux transmembrane transporter activity"/>
    <property type="evidence" value="ECO:0007669"/>
    <property type="project" value="InterPro"/>
</dbReference>
<keyword evidence="4" id="KW-0472">Membrane</keyword>
<evidence type="ECO:0000256" key="5">
    <source>
        <dbReference type="ARBA" id="ARBA00023237"/>
    </source>
</evidence>
<evidence type="ECO:0000313" key="7">
    <source>
        <dbReference type="EMBL" id="QOR74648.1"/>
    </source>
</evidence>
<dbReference type="SUPFAM" id="SSF56954">
    <property type="entry name" value="Outer membrane efflux proteins (OEP)"/>
    <property type="match status" value="1"/>
</dbReference>
<reference evidence="7 8" key="1">
    <citation type="submission" date="2020-10" db="EMBL/GenBank/DDBJ databases">
        <title>Complete genome of Cruoricapor ignavus strain M1214 isolated from the blood culture of a febrile patient.</title>
        <authorList>
            <person name="Guglielmino C.J.D."/>
        </authorList>
    </citation>
    <scope>NUCLEOTIDE SEQUENCE [LARGE SCALE GENOMIC DNA]</scope>
    <source>
        <strain evidence="7 8">M1214</strain>
    </source>
</reference>
<dbReference type="PANTHER" id="PTHR30026">
    <property type="entry name" value="OUTER MEMBRANE PROTEIN TOLC"/>
    <property type="match status" value="1"/>
</dbReference>
<dbReference type="AlphaFoldDB" id="A0A7M1T432"/>
<evidence type="ECO:0000256" key="6">
    <source>
        <dbReference type="SAM" id="SignalP"/>
    </source>
</evidence>
<name>A0A7M1T432_9FLAO</name>
<keyword evidence="2" id="KW-1134">Transmembrane beta strand</keyword>
<dbReference type="Gene3D" id="1.20.1600.10">
    <property type="entry name" value="Outer membrane efflux proteins (OEP)"/>
    <property type="match status" value="1"/>
</dbReference>
<sequence>MKILFKKYVLAFIILNAQQAFSQIPISLETAVDKAFQNNLTLQNGLLKIEYQDKIRSSYREIEPLQITAELGQMNSIYFDNRFSATQTFRLPKFYNAQKMVLEEEWKNAGMHLEIQKWQLRRELALIYNNLNYLDEKEKLLQQADSIYRNFFRNAELRLKAGESSILEKTTAEAYRSEAQMQLNGIRKDREILLFQFNNLINDAEKFTNESGSFFSQDLMPLLENFGENSFVLRQLQQQKNIEDARLEAEKAKLLPSFSIGVNSMTMKGAGADNKEYDYSKRFHSAVIGVAIPLFTGAQKSVIEGQKINQQIAENNYAIGLKQLQNQYAQSFGEFEKLKSEVDYYKTAGIANAEKILFTANLLLKEGETDYLEYSILVNQALEIKNKYIDAQKLLNEKIIELNALHNQ</sequence>
<dbReference type="GO" id="GO:1990281">
    <property type="term" value="C:efflux pump complex"/>
    <property type="evidence" value="ECO:0007669"/>
    <property type="project" value="TreeGrafter"/>
</dbReference>